<comment type="similarity">
    <text evidence="1">Belongs to the short-chain dehydrogenases/reductases (SDR) family.</text>
</comment>
<dbReference type="SUPFAM" id="SSF51735">
    <property type="entry name" value="NAD(P)-binding Rossmann-fold domains"/>
    <property type="match status" value="1"/>
</dbReference>
<dbReference type="EMBL" id="CP014327">
    <property type="protein sequence ID" value="AML53655.1"/>
    <property type="molecule type" value="Genomic_DNA"/>
</dbReference>
<proteinExistence type="inferred from homology"/>
<dbReference type="InterPro" id="IPR057326">
    <property type="entry name" value="KR_dom"/>
</dbReference>
<evidence type="ECO:0000313" key="3">
    <source>
        <dbReference type="EMBL" id="AML53655.1"/>
    </source>
</evidence>
<sequence length="259" mass="27096">MTSTSSLERIYSLKGRTALVTGGGTGLGKAIATCLAQAGAKVIIAGRRAEVLESACKDIGHGCCSLPLNLEKTDTIAAFAQTLATRFGPVDILVNNAGNTVKKPFEESSLEDFDSVFDVHVRGALELTRAIIKQMLVEEREGSILFTSSMTAYIGQPMVSGYTISKTAINGVVRALSAEFAGRGIRVNGVAPGWIDTELYRAATSGDAARQTKILSRIPMGKLGDPEDIGWSCAFLASAAAKYVTGQVILVDGGGATGF</sequence>
<dbReference type="PANTHER" id="PTHR42760:SF40">
    <property type="entry name" value="3-OXOACYL-[ACYL-CARRIER-PROTEIN] REDUCTASE, CHLOROPLASTIC"/>
    <property type="match status" value="1"/>
</dbReference>
<dbReference type="KEGG" id="hat:RC74_12830"/>
<dbReference type="SMART" id="SM00822">
    <property type="entry name" value="PKS_KR"/>
    <property type="match status" value="1"/>
</dbReference>
<dbReference type="InterPro" id="IPR020904">
    <property type="entry name" value="Sc_DH/Rdtase_CS"/>
</dbReference>
<protein>
    <submittedName>
        <fullName evidence="3">3-oxoacyl-ACP reductase</fullName>
    </submittedName>
</protein>
<dbReference type="AlphaFoldDB" id="A0A126V6R0"/>
<dbReference type="Gene3D" id="3.40.50.720">
    <property type="entry name" value="NAD(P)-binding Rossmann-like Domain"/>
    <property type="match status" value="1"/>
</dbReference>
<accession>A0A126V6R0</accession>
<dbReference type="InterPro" id="IPR002347">
    <property type="entry name" value="SDR_fam"/>
</dbReference>
<dbReference type="PRINTS" id="PR00081">
    <property type="entry name" value="GDHRDH"/>
</dbReference>
<dbReference type="RefSeq" id="WP_039003893.1">
    <property type="nucleotide sequence ID" value="NZ_CP014327.1"/>
</dbReference>
<gene>
    <name evidence="3" type="ORF">RC74_12830</name>
</gene>
<feature type="domain" description="Ketoreductase" evidence="2">
    <location>
        <begin position="16"/>
        <end position="197"/>
    </location>
</feature>
<dbReference type="FunFam" id="3.40.50.720:FF:000084">
    <property type="entry name" value="Short-chain dehydrogenase reductase"/>
    <property type="match status" value="1"/>
</dbReference>
<name>A0A126V6R0_9RHOB</name>
<dbReference type="Proteomes" id="UP000070371">
    <property type="component" value="Chromosome"/>
</dbReference>
<dbReference type="GO" id="GO:0016616">
    <property type="term" value="F:oxidoreductase activity, acting on the CH-OH group of donors, NAD or NADP as acceptor"/>
    <property type="evidence" value="ECO:0007669"/>
    <property type="project" value="TreeGrafter"/>
</dbReference>
<dbReference type="PRINTS" id="PR00080">
    <property type="entry name" value="SDRFAMILY"/>
</dbReference>
<dbReference type="CDD" id="cd05233">
    <property type="entry name" value="SDR_c"/>
    <property type="match status" value="1"/>
</dbReference>
<dbReference type="PANTHER" id="PTHR42760">
    <property type="entry name" value="SHORT-CHAIN DEHYDROGENASES/REDUCTASES FAMILY MEMBER"/>
    <property type="match status" value="1"/>
</dbReference>
<organism evidence="3 4">
    <name type="scientific">Falsihalocynthiibacter arcticus</name>
    <dbReference type="NCBI Taxonomy" id="1579316"/>
    <lineage>
        <taxon>Bacteria</taxon>
        <taxon>Pseudomonadati</taxon>
        <taxon>Pseudomonadota</taxon>
        <taxon>Alphaproteobacteria</taxon>
        <taxon>Rhodobacterales</taxon>
        <taxon>Roseobacteraceae</taxon>
        <taxon>Falsihalocynthiibacter</taxon>
    </lineage>
</organism>
<keyword evidence="4" id="KW-1185">Reference proteome</keyword>
<dbReference type="STRING" id="1579316.RC74_12830"/>
<evidence type="ECO:0000259" key="2">
    <source>
        <dbReference type="SMART" id="SM00822"/>
    </source>
</evidence>
<dbReference type="PROSITE" id="PS00061">
    <property type="entry name" value="ADH_SHORT"/>
    <property type="match status" value="1"/>
</dbReference>
<dbReference type="GO" id="GO:0030497">
    <property type="term" value="P:fatty acid elongation"/>
    <property type="evidence" value="ECO:0007669"/>
    <property type="project" value="TreeGrafter"/>
</dbReference>
<reference evidence="3 4" key="1">
    <citation type="submission" date="2016-02" db="EMBL/GenBank/DDBJ databases">
        <title>Complete genome sequence of Halocynthiibacter arcticus PAMC 20958t from arctic marine sediment.</title>
        <authorList>
            <person name="Lee Y.M."/>
            <person name="Baek K."/>
            <person name="Lee H.K."/>
            <person name="Shin S.C."/>
        </authorList>
    </citation>
    <scope>NUCLEOTIDE SEQUENCE [LARGE SCALE GENOMIC DNA]</scope>
    <source>
        <strain evidence="3">PAMC 20958</strain>
    </source>
</reference>
<dbReference type="OrthoDB" id="7257744at2"/>
<evidence type="ECO:0000313" key="4">
    <source>
        <dbReference type="Proteomes" id="UP000070371"/>
    </source>
</evidence>
<evidence type="ECO:0000256" key="1">
    <source>
        <dbReference type="ARBA" id="ARBA00006484"/>
    </source>
</evidence>
<dbReference type="Pfam" id="PF13561">
    <property type="entry name" value="adh_short_C2"/>
    <property type="match status" value="1"/>
</dbReference>
<dbReference type="InterPro" id="IPR036291">
    <property type="entry name" value="NAD(P)-bd_dom_sf"/>
</dbReference>